<sequence length="333" mass="35870">MKLSLYALLSASALVSASPLAKPEPVFDERQAAQSISEAIVAKGKKYFGTCTDPNRLNTGSNAAIIKANFGQVTPENSMKWDATESSKGNFNFGNADQTVKFATDNNKLIRGHTTVWHSQLPGWVSSIRDKATLTSVMQNHINTLLGRYKGKIYAWDVINEMFNEDGSFRSSVFYNVLGEDFVRIAFETARAADPDAKLYINDYNLDSASNSKTQAMVRNVKKWIAAGIPIDGVGSQGHLTSGQGASAPAAMAALCGAASECALTEVDIQNAQQSDWTNVVNACMKLSNCVGITVWGVRDSDSWRPSGNPLLFDSGYKAKTAYNTVLAAINAA</sequence>
<evidence type="ECO:0000259" key="8">
    <source>
        <dbReference type="PROSITE" id="PS51760"/>
    </source>
</evidence>
<evidence type="ECO:0000256" key="1">
    <source>
        <dbReference type="ARBA" id="ARBA00007495"/>
    </source>
</evidence>
<evidence type="ECO:0000256" key="4">
    <source>
        <dbReference type="ARBA" id="ARBA00023295"/>
    </source>
</evidence>
<dbReference type="EC" id="3.2.1.8" evidence="6"/>
<evidence type="ECO:0000256" key="2">
    <source>
        <dbReference type="ARBA" id="ARBA00022801"/>
    </source>
</evidence>
<dbReference type="Pfam" id="PF00331">
    <property type="entry name" value="Glyco_hydro_10"/>
    <property type="match status" value="1"/>
</dbReference>
<dbReference type="PANTHER" id="PTHR31490:SF76">
    <property type="entry name" value="ENDO-1,4-BETA-XYLANASE C"/>
    <property type="match status" value="1"/>
</dbReference>
<name>A0A6A5USS1_9PLEO</name>
<proteinExistence type="inferred from homology"/>
<evidence type="ECO:0000313" key="10">
    <source>
        <dbReference type="Proteomes" id="UP000800036"/>
    </source>
</evidence>
<protein>
    <recommendedName>
        <fullName evidence="6">Beta-xylanase</fullName>
        <ecNumber evidence="6">3.2.1.8</ecNumber>
    </recommendedName>
</protein>
<keyword evidence="7" id="KW-0732">Signal</keyword>
<evidence type="ECO:0000256" key="6">
    <source>
        <dbReference type="RuleBase" id="RU361174"/>
    </source>
</evidence>
<dbReference type="PANTHER" id="PTHR31490">
    <property type="entry name" value="GLYCOSYL HYDROLASE"/>
    <property type="match status" value="1"/>
</dbReference>
<accession>A0A6A5USS1</accession>
<evidence type="ECO:0000256" key="3">
    <source>
        <dbReference type="ARBA" id="ARBA00023277"/>
    </source>
</evidence>
<dbReference type="Gene3D" id="3.20.20.80">
    <property type="entry name" value="Glycosidases"/>
    <property type="match status" value="1"/>
</dbReference>
<keyword evidence="3 6" id="KW-0119">Carbohydrate metabolism</keyword>
<keyword evidence="4 6" id="KW-0326">Glycosidase</keyword>
<organism evidence="9 10">
    <name type="scientific">Bimuria novae-zelandiae CBS 107.79</name>
    <dbReference type="NCBI Taxonomy" id="1447943"/>
    <lineage>
        <taxon>Eukaryota</taxon>
        <taxon>Fungi</taxon>
        <taxon>Dikarya</taxon>
        <taxon>Ascomycota</taxon>
        <taxon>Pezizomycotina</taxon>
        <taxon>Dothideomycetes</taxon>
        <taxon>Pleosporomycetidae</taxon>
        <taxon>Pleosporales</taxon>
        <taxon>Massarineae</taxon>
        <taxon>Didymosphaeriaceae</taxon>
        <taxon>Bimuria</taxon>
    </lineage>
</organism>
<dbReference type="InterPro" id="IPR017853">
    <property type="entry name" value="GH"/>
</dbReference>
<dbReference type="SUPFAM" id="SSF51445">
    <property type="entry name" value="(Trans)glycosidases"/>
    <property type="match status" value="1"/>
</dbReference>
<keyword evidence="10" id="KW-1185">Reference proteome</keyword>
<dbReference type="OrthoDB" id="3055998at2759"/>
<keyword evidence="2 6" id="KW-0378">Hydrolase</keyword>
<feature type="chain" id="PRO_5025565083" description="Beta-xylanase" evidence="7">
    <location>
        <begin position="18"/>
        <end position="333"/>
    </location>
</feature>
<dbReference type="GO" id="GO:0031176">
    <property type="term" value="F:endo-1,4-beta-xylanase activity"/>
    <property type="evidence" value="ECO:0007669"/>
    <property type="project" value="UniProtKB-EC"/>
</dbReference>
<evidence type="ECO:0000256" key="5">
    <source>
        <dbReference type="ARBA" id="ARBA00023326"/>
    </source>
</evidence>
<dbReference type="InterPro" id="IPR044846">
    <property type="entry name" value="GH10"/>
</dbReference>
<feature type="signal peptide" evidence="7">
    <location>
        <begin position="1"/>
        <end position="17"/>
    </location>
</feature>
<gene>
    <name evidence="9" type="ORF">BU23DRAFT_602862</name>
</gene>
<dbReference type="EMBL" id="ML976732">
    <property type="protein sequence ID" value="KAF1967440.1"/>
    <property type="molecule type" value="Genomic_DNA"/>
</dbReference>
<evidence type="ECO:0000313" key="9">
    <source>
        <dbReference type="EMBL" id="KAF1967440.1"/>
    </source>
</evidence>
<dbReference type="PRINTS" id="PR00134">
    <property type="entry name" value="GLHYDRLASE10"/>
</dbReference>
<evidence type="ECO:0000256" key="7">
    <source>
        <dbReference type="SAM" id="SignalP"/>
    </source>
</evidence>
<dbReference type="PROSITE" id="PS51760">
    <property type="entry name" value="GH10_2"/>
    <property type="match status" value="1"/>
</dbReference>
<dbReference type="GO" id="GO:0045493">
    <property type="term" value="P:xylan catabolic process"/>
    <property type="evidence" value="ECO:0007669"/>
    <property type="project" value="UniProtKB-KW"/>
</dbReference>
<comment type="similarity">
    <text evidence="1 6">Belongs to the glycosyl hydrolase 10 (cellulase F) family.</text>
</comment>
<keyword evidence="5 6" id="KW-0624">Polysaccharide degradation</keyword>
<comment type="catalytic activity">
    <reaction evidence="6">
        <text>Endohydrolysis of (1-&gt;4)-beta-D-xylosidic linkages in xylans.</text>
        <dbReference type="EC" id="3.2.1.8"/>
    </reaction>
</comment>
<dbReference type="InterPro" id="IPR001000">
    <property type="entry name" value="GH10_dom"/>
</dbReference>
<reference evidence="9" key="1">
    <citation type="journal article" date="2020" name="Stud. Mycol.">
        <title>101 Dothideomycetes genomes: a test case for predicting lifestyles and emergence of pathogens.</title>
        <authorList>
            <person name="Haridas S."/>
            <person name="Albert R."/>
            <person name="Binder M."/>
            <person name="Bloem J."/>
            <person name="Labutti K."/>
            <person name="Salamov A."/>
            <person name="Andreopoulos B."/>
            <person name="Baker S."/>
            <person name="Barry K."/>
            <person name="Bills G."/>
            <person name="Bluhm B."/>
            <person name="Cannon C."/>
            <person name="Castanera R."/>
            <person name="Culley D."/>
            <person name="Daum C."/>
            <person name="Ezra D."/>
            <person name="Gonzalez J."/>
            <person name="Henrissat B."/>
            <person name="Kuo A."/>
            <person name="Liang C."/>
            <person name="Lipzen A."/>
            <person name="Lutzoni F."/>
            <person name="Magnuson J."/>
            <person name="Mondo S."/>
            <person name="Nolan M."/>
            <person name="Ohm R."/>
            <person name="Pangilinan J."/>
            <person name="Park H.-J."/>
            <person name="Ramirez L."/>
            <person name="Alfaro M."/>
            <person name="Sun H."/>
            <person name="Tritt A."/>
            <person name="Yoshinaga Y."/>
            <person name="Zwiers L.-H."/>
            <person name="Turgeon B."/>
            <person name="Goodwin S."/>
            <person name="Spatafora J."/>
            <person name="Crous P."/>
            <person name="Grigoriev I."/>
        </authorList>
    </citation>
    <scope>NUCLEOTIDE SEQUENCE</scope>
    <source>
        <strain evidence="9">CBS 107.79</strain>
    </source>
</reference>
<dbReference type="SMART" id="SM00633">
    <property type="entry name" value="Glyco_10"/>
    <property type="match status" value="1"/>
</dbReference>
<feature type="domain" description="GH10" evidence="8">
    <location>
        <begin position="34"/>
        <end position="329"/>
    </location>
</feature>
<keyword evidence="9" id="KW-0858">Xylan degradation</keyword>
<dbReference type="AlphaFoldDB" id="A0A6A5USS1"/>
<dbReference type="Proteomes" id="UP000800036">
    <property type="component" value="Unassembled WGS sequence"/>
</dbReference>